<name>A0A075GAS8_9EURY</name>
<reference evidence="1" key="1">
    <citation type="journal article" date="2014" name="Genome Biol. Evol.">
        <title>Pangenome evidence for extensive interdomain horizontal transfer affecting lineage core and shell genes in uncultured planktonic thaumarchaeota and euryarchaeota.</title>
        <authorList>
            <person name="Deschamps P."/>
            <person name="Zivanovic Y."/>
            <person name="Moreira D."/>
            <person name="Rodriguez-Valera F."/>
            <person name="Lopez-Garcia P."/>
        </authorList>
    </citation>
    <scope>NUCLEOTIDE SEQUENCE</scope>
</reference>
<dbReference type="EMBL" id="KF900591">
    <property type="protein sequence ID" value="AIF00420.1"/>
    <property type="molecule type" value="Genomic_DNA"/>
</dbReference>
<proteinExistence type="predicted"/>
<evidence type="ECO:0000313" key="1">
    <source>
        <dbReference type="EMBL" id="AIF00420.1"/>
    </source>
</evidence>
<protein>
    <submittedName>
        <fullName evidence="1">Uncharacterized protein</fullName>
    </submittedName>
</protein>
<dbReference type="AlphaFoldDB" id="A0A075GAS8"/>
<sequence length="410" mass="44769">MRWPCGGVLLVVLTALALASGAAGEEGNATDEALLIWVKPPSLMVEDIWSSTYIFGIIINNSTQNLTVELDAHTGPGFEIVSQGNMTYELSAFKTSGYVDTFTFDLNVSAGTLAPANATVILSFEITAWEGNTAPNPRIYNRTIEIRYESRQPPLEIILLNATTRIDVSPPPWNGHTGCIDYQIYNPSAILLTNVNVHFVNSSYGNPDRSISMVPGETQNMSSCFMAQSRTPAGSYQVQMVAEVTDYNGEASYLSASRNFTVEILPYSAPYITREYYSTDVGLVQNQPFRYLFTIANNGNADDELYLTLANYNALKRDGFHFDPLPGPIALAPHTTTYVYLMGTAPDLFYKDVNYEFVIVVNGSYTGFNATTTQNVRVAITPNLPAAPFSAATLVLVVMASGLRARRGSG</sequence>
<organism evidence="1">
    <name type="scientific">uncultured marine group II/III euryarchaeote KM3_133_A04</name>
    <dbReference type="NCBI Taxonomy" id="1457863"/>
    <lineage>
        <taxon>Archaea</taxon>
        <taxon>Methanobacteriati</taxon>
        <taxon>Methanobacteriota</taxon>
        <taxon>environmental samples</taxon>
    </lineage>
</organism>
<accession>A0A075GAS8</accession>